<feature type="repeat" description="WD" evidence="6">
    <location>
        <begin position="500"/>
        <end position="542"/>
    </location>
</feature>
<comment type="caution">
    <text evidence="8">The sequence shown here is derived from an EMBL/GenBank/DDBJ whole genome shotgun (WGS) entry which is preliminary data.</text>
</comment>
<evidence type="ECO:0000256" key="3">
    <source>
        <dbReference type="ARBA" id="ARBA00022737"/>
    </source>
</evidence>
<feature type="region of interest" description="Disordered" evidence="7">
    <location>
        <begin position="108"/>
        <end position="175"/>
    </location>
</feature>
<dbReference type="EMBL" id="JAECZO010000181">
    <property type="protein sequence ID" value="KAK7198840.1"/>
    <property type="molecule type" value="Genomic_DNA"/>
</dbReference>
<dbReference type="Gene3D" id="2.130.10.10">
    <property type="entry name" value="YVTN repeat-like/Quinoprotein amine dehydrogenase"/>
    <property type="match status" value="1"/>
</dbReference>
<dbReference type="InterPro" id="IPR036322">
    <property type="entry name" value="WD40_repeat_dom_sf"/>
</dbReference>
<sequence>MQEWTLDRTSESPESSGRPSALSREAKLFRPERRSTRRSTRAERGRTSQEALQAELHTTPQRHDRDDEEEDQEGRRSGPRRLSRHIPQRVGTDMTVSSFNLLTATTCGARSSTASPHSTGGGGAGVRDHRRNQNGHVGRNGTPGAVAGAPAAASAGTNVHGGAASGPTPSSSVLTSFSESMVSDDSSYMTSLYTDVLAGHLIGHHSGASAAAHCTGAEGAAAHVFPRVLATPGLSRSVCDSSPTLSNERVADGRASNESGGGRGGSTDTPISSARRGLGGEVLRFADTASSGGPPQSCRVASHADTSALRLATFPAKGTARTVATATSAASAVAAAALPRVRARTIYTSGSGSRSAAPTRVFNTTPERVLDAPQFPTEATQLLDWGVNNCIAIGMGSSLYSWNGDSGEATKVVDLDTAVRLRCVQWLHKCSCVAMSVQEGTTAIFDCRTSNFLRTVRLPSGLEVTGLSVKGPVLAVASSGPHGTTCTYDLRAKEALVATYEGHTGAITSLHYSPAEPFYLATGGSDGAVRIWDARRATAPRYAFNGVHHGAINAVRWDPHKRSRLFTGGEDGVMSLIDTHAPKRTIEMDSMADEEGVAVGYPHEHLAQYITRAVNTQYPIVDLVCHGTHGEVLTAHKSKGQLQLRKAATFQLLATFTAPHCDAALSSLTMAPDQERVCAAQGDETLKFWRVFHMGDTSERGGAGRHGGPRWTPPHHDTADFSEDSLR</sequence>
<proteinExistence type="predicted"/>
<organism evidence="8 9">
    <name type="scientific">Novymonas esmeraldas</name>
    <dbReference type="NCBI Taxonomy" id="1808958"/>
    <lineage>
        <taxon>Eukaryota</taxon>
        <taxon>Discoba</taxon>
        <taxon>Euglenozoa</taxon>
        <taxon>Kinetoplastea</taxon>
        <taxon>Metakinetoplastina</taxon>
        <taxon>Trypanosomatida</taxon>
        <taxon>Trypanosomatidae</taxon>
        <taxon>Novymonas</taxon>
    </lineage>
</organism>
<dbReference type="PANTHER" id="PTHR19918:SF8">
    <property type="entry name" value="FI02843P"/>
    <property type="match status" value="1"/>
</dbReference>
<dbReference type="PROSITE" id="PS50082">
    <property type="entry name" value="WD_REPEATS_2"/>
    <property type="match status" value="1"/>
</dbReference>
<dbReference type="AlphaFoldDB" id="A0AAW0EYA3"/>
<keyword evidence="9" id="KW-1185">Reference proteome</keyword>
<evidence type="ECO:0000256" key="5">
    <source>
        <dbReference type="ARBA" id="ARBA00023306"/>
    </source>
</evidence>
<feature type="region of interest" description="Disordered" evidence="7">
    <location>
        <begin position="236"/>
        <end position="275"/>
    </location>
</feature>
<dbReference type="GO" id="GO:0010997">
    <property type="term" value="F:anaphase-promoting complex binding"/>
    <property type="evidence" value="ECO:0007669"/>
    <property type="project" value="InterPro"/>
</dbReference>
<dbReference type="GO" id="GO:0051301">
    <property type="term" value="P:cell division"/>
    <property type="evidence" value="ECO:0007669"/>
    <property type="project" value="UniProtKB-KW"/>
</dbReference>
<feature type="compositionally biased region" description="Basic residues" evidence="7">
    <location>
        <begin position="77"/>
        <end position="87"/>
    </location>
</feature>
<dbReference type="SMART" id="SM00320">
    <property type="entry name" value="WD40"/>
    <property type="match status" value="3"/>
</dbReference>
<evidence type="ECO:0000256" key="4">
    <source>
        <dbReference type="ARBA" id="ARBA00022776"/>
    </source>
</evidence>
<evidence type="ECO:0000313" key="8">
    <source>
        <dbReference type="EMBL" id="KAK7198840.1"/>
    </source>
</evidence>
<dbReference type="SUPFAM" id="SSF50978">
    <property type="entry name" value="WD40 repeat-like"/>
    <property type="match status" value="1"/>
</dbReference>
<accession>A0AAW0EYA3</accession>
<keyword evidence="4" id="KW-0498">Mitosis</keyword>
<keyword evidence="1 6" id="KW-0853">WD repeat</keyword>
<dbReference type="GO" id="GO:1905786">
    <property type="term" value="P:positive regulation of anaphase-promoting complex-dependent catabolic process"/>
    <property type="evidence" value="ECO:0007669"/>
    <property type="project" value="TreeGrafter"/>
</dbReference>
<feature type="region of interest" description="Disordered" evidence="7">
    <location>
        <begin position="1"/>
        <end position="93"/>
    </location>
</feature>
<dbReference type="PANTHER" id="PTHR19918">
    <property type="entry name" value="CELL DIVISION CYCLE 20 CDC20 FIZZY -RELATED"/>
    <property type="match status" value="1"/>
</dbReference>
<dbReference type="GO" id="GO:0005680">
    <property type="term" value="C:anaphase-promoting complex"/>
    <property type="evidence" value="ECO:0007669"/>
    <property type="project" value="TreeGrafter"/>
</dbReference>
<dbReference type="InterPro" id="IPR015943">
    <property type="entry name" value="WD40/YVTN_repeat-like_dom_sf"/>
</dbReference>
<keyword evidence="2" id="KW-0132">Cell division</keyword>
<dbReference type="InterPro" id="IPR033010">
    <property type="entry name" value="Cdc20/Fizzy"/>
</dbReference>
<dbReference type="InterPro" id="IPR001680">
    <property type="entry name" value="WD40_rpt"/>
</dbReference>
<dbReference type="GO" id="GO:1990757">
    <property type="term" value="F:ubiquitin ligase activator activity"/>
    <property type="evidence" value="ECO:0007669"/>
    <property type="project" value="TreeGrafter"/>
</dbReference>
<feature type="compositionally biased region" description="Polar residues" evidence="7">
    <location>
        <begin position="238"/>
        <end position="247"/>
    </location>
</feature>
<gene>
    <name evidence="8" type="ORF">NESM_000850000</name>
</gene>
<reference evidence="8 9" key="1">
    <citation type="journal article" date="2021" name="MBio">
        <title>A New Model Trypanosomatid, Novymonas esmeraldas: Genomic Perception of Its 'Candidatus Pandoraea novymonadis' Endosymbiont.</title>
        <authorList>
            <person name="Zakharova A."/>
            <person name="Saura A."/>
            <person name="Butenko A."/>
            <person name="Podesvova L."/>
            <person name="Warmusova S."/>
            <person name="Kostygov A.Y."/>
            <person name="Nenarokova A."/>
            <person name="Lukes J."/>
            <person name="Opperdoes F.R."/>
            <person name="Yurchenko V."/>
        </authorList>
    </citation>
    <scope>NUCLEOTIDE SEQUENCE [LARGE SCALE GENOMIC DNA]</scope>
    <source>
        <strain evidence="8 9">E262AT.01</strain>
    </source>
</reference>
<name>A0AAW0EYA3_9TRYP</name>
<feature type="compositionally biased region" description="Basic and acidic residues" evidence="7">
    <location>
        <begin position="24"/>
        <end position="47"/>
    </location>
</feature>
<evidence type="ECO:0000256" key="2">
    <source>
        <dbReference type="ARBA" id="ARBA00022618"/>
    </source>
</evidence>
<evidence type="ECO:0000256" key="7">
    <source>
        <dbReference type="SAM" id="MobiDB-lite"/>
    </source>
</evidence>
<dbReference type="GO" id="GO:0031145">
    <property type="term" value="P:anaphase-promoting complex-dependent catabolic process"/>
    <property type="evidence" value="ECO:0007669"/>
    <property type="project" value="TreeGrafter"/>
</dbReference>
<protein>
    <submittedName>
        <fullName evidence="8">WD domain, G-beta repeat</fullName>
    </submittedName>
</protein>
<dbReference type="Proteomes" id="UP001430356">
    <property type="component" value="Unassembled WGS sequence"/>
</dbReference>
<feature type="compositionally biased region" description="Basic and acidic residues" evidence="7">
    <location>
        <begin position="1"/>
        <end position="11"/>
    </location>
</feature>
<dbReference type="Pfam" id="PF00400">
    <property type="entry name" value="WD40"/>
    <property type="match status" value="1"/>
</dbReference>
<evidence type="ECO:0000313" key="9">
    <source>
        <dbReference type="Proteomes" id="UP001430356"/>
    </source>
</evidence>
<feature type="compositionally biased region" description="Low complexity" evidence="7">
    <location>
        <begin position="140"/>
        <end position="175"/>
    </location>
</feature>
<evidence type="ECO:0000256" key="1">
    <source>
        <dbReference type="ARBA" id="ARBA00022574"/>
    </source>
</evidence>
<dbReference type="PROSITE" id="PS50294">
    <property type="entry name" value="WD_REPEATS_REGION"/>
    <property type="match status" value="1"/>
</dbReference>
<feature type="region of interest" description="Disordered" evidence="7">
    <location>
        <begin position="698"/>
        <end position="727"/>
    </location>
</feature>
<keyword evidence="3" id="KW-0677">Repeat</keyword>
<evidence type="ECO:0000256" key="6">
    <source>
        <dbReference type="PROSITE-ProRule" id="PRU00221"/>
    </source>
</evidence>
<keyword evidence="5" id="KW-0131">Cell cycle</keyword>
<feature type="compositionally biased region" description="Basic and acidic residues" evidence="7">
    <location>
        <begin position="714"/>
        <end position="727"/>
    </location>
</feature>
<feature type="compositionally biased region" description="Polar residues" evidence="7">
    <location>
        <begin position="108"/>
        <end position="118"/>
    </location>
</feature>